<evidence type="ECO:0000259" key="3">
    <source>
        <dbReference type="PROSITE" id="PS50977"/>
    </source>
</evidence>
<keyword evidence="5" id="KW-1185">Reference proteome</keyword>
<dbReference type="SUPFAM" id="SSF48498">
    <property type="entry name" value="Tetracyclin repressor-like, C-terminal domain"/>
    <property type="match status" value="1"/>
</dbReference>
<dbReference type="EMBL" id="JANYMP010000002">
    <property type="protein sequence ID" value="MCS7476281.1"/>
    <property type="molecule type" value="Genomic_DNA"/>
</dbReference>
<dbReference type="Pfam" id="PF00440">
    <property type="entry name" value="TetR_N"/>
    <property type="match status" value="1"/>
</dbReference>
<evidence type="ECO:0000256" key="2">
    <source>
        <dbReference type="PROSITE-ProRule" id="PRU00335"/>
    </source>
</evidence>
<dbReference type="PROSITE" id="PS50977">
    <property type="entry name" value="HTH_TETR_2"/>
    <property type="match status" value="1"/>
</dbReference>
<dbReference type="GO" id="GO:0000976">
    <property type="term" value="F:transcription cis-regulatory region binding"/>
    <property type="evidence" value="ECO:0007669"/>
    <property type="project" value="TreeGrafter"/>
</dbReference>
<name>A0A9X3AE05_9PSEU</name>
<dbReference type="AlphaFoldDB" id="A0A9X3AE05"/>
<sequence>MTAEPGRRRDSAATRAALLDAATELFAERGFARTTVRDIAAHAGVNQALLFRYFGSKDALYAAVMAGQGRELLEVEQPERLLETVLRRMLEKAPRPGDHLLFTALRSEGVDSAAAEIRKALGDDYIRALSALTDAEDGDLRAELVLAWVIGISMVRSTSAKEPLKSANTEEIIRLVLSAARTLLERTEEQALTEMER</sequence>
<evidence type="ECO:0000313" key="4">
    <source>
        <dbReference type="EMBL" id="MCS7476281.1"/>
    </source>
</evidence>
<dbReference type="PROSITE" id="PS01081">
    <property type="entry name" value="HTH_TETR_1"/>
    <property type="match status" value="1"/>
</dbReference>
<dbReference type="InterPro" id="IPR050109">
    <property type="entry name" value="HTH-type_TetR-like_transc_reg"/>
</dbReference>
<dbReference type="Pfam" id="PF17920">
    <property type="entry name" value="TetR_C_16"/>
    <property type="match status" value="1"/>
</dbReference>
<dbReference type="InterPro" id="IPR001647">
    <property type="entry name" value="HTH_TetR"/>
</dbReference>
<feature type="domain" description="HTH tetR-type" evidence="3">
    <location>
        <begin position="12"/>
        <end position="72"/>
    </location>
</feature>
<dbReference type="SUPFAM" id="SSF46689">
    <property type="entry name" value="Homeodomain-like"/>
    <property type="match status" value="1"/>
</dbReference>
<dbReference type="RefSeq" id="WP_259621786.1">
    <property type="nucleotide sequence ID" value="NZ_JANYMP010000002.1"/>
</dbReference>
<reference evidence="4" key="1">
    <citation type="submission" date="2022-08" db="EMBL/GenBank/DDBJ databases">
        <authorList>
            <person name="Tistechok S."/>
            <person name="Samborskyy M."/>
            <person name="Roman I."/>
        </authorList>
    </citation>
    <scope>NUCLEOTIDE SEQUENCE</scope>
    <source>
        <strain evidence="4">DSM 103496</strain>
    </source>
</reference>
<dbReference type="PRINTS" id="PR00455">
    <property type="entry name" value="HTHTETR"/>
</dbReference>
<dbReference type="InterPro" id="IPR036271">
    <property type="entry name" value="Tet_transcr_reg_TetR-rel_C_sf"/>
</dbReference>
<protein>
    <submittedName>
        <fullName evidence="4">TetR family transcriptional regulator</fullName>
    </submittedName>
</protein>
<accession>A0A9X3AE05</accession>
<dbReference type="InterPro" id="IPR023772">
    <property type="entry name" value="DNA-bd_HTH_TetR-type_CS"/>
</dbReference>
<evidence type="ECO:0000313" key="5">
    <source>
        <dbReference type="Proteomes" id="UP001141259"/>
    </source>
</evidence>
<dbReference type="PANTHER" id="PTHR30055:SF235">
    <property type="entry name" value="TRANSCRIPTIONAL REGULATORY PROTEIN"/>
    <property type="match status" value="1"/>
</dbReference>
<evidence type="ECO:0000256" key="1">
    <source>
        <dbReference type="ARBA" id="ARBA00023125"/>
    </source>
</evidence>
<keyword evidence="1 2" id="KW-0238">DNA-binding</keyword>
<dbReference type="Proteomes" id="UP001141259">
    <property type="component" value="Unassembled WGS sequence"/>
</dbReference>
<proteinExistence type="predicted"/>
<dbReference type="GO" id="GO:0003700">
    <property type="term" value="F:DNA-binding transcription factor activity"/>
    <property type="evidence" value="ECO:0007669"/>
    <property type="project" value="TreeGrafter"/>
</dbReference>
<dbReference type="Gene3D" id="1.10.357.10">
    <property type="entry name" value="Tetracycline Repressor, domain 2"/>
    <property type="match status" value="1"/>
</dbReference>
<gene>
    <name evidence="4" type="ORF">NZH93_05405</name>
</gene>
<feature type="DNA-binding region" description="H-T-H motif" evidence="2">
    <location>
        <begin position="35"/>
        <end position="54"/>
    </location>
</feature>
<dbReference type="Gene3D" id="1.10.10.60">
    <property type="entry name" value="Homeodomain-like"/>
    <property type="match status" value="1"/>
</dbReference>
<dbReference type="InterPro" id="IPR041678">
    <property type="entry name" value="TetR_C_16"/>
</dbReference>
<dbReference type="InterPro" id="IPR009057">
    <property type="entry name" value="Homeodomain-like_sf"/>
</dbReference>
<organism evidence="4 5">
    <name type="scientific">Umezawaea endophytica</name>
    <dbReference type="NCBI Taxonomy" id="1654476"/>
    <lineage>
        <taxon>Bacteria</taxon>
        <taxon>Bacillati</taxon>
        <taxon>Actinomycetota</taxon>
        <taxon>Actinomycetes</taxon>
        <taxon>Pseudonocardiales</taxon>
        <taxon>Pseudonocardiaceae</taxon>
        <taxon>Umezawaea</taxon>
    </lineage>
</organism>
<dbReference type="PANTHER" id="PTHR30055">
    <property type="entry name" value="HTH-TYPE TRANSCRIPTIONAL REGULATOR RUTR"/>
    <property type="match status" value="1"/>
</dbReference>
<comment type="caution">
    <text evidence="4">The sequence shown here is derived from an EMBL/GenBank/DDBJ whole genome shotgun (WGS) entry which is preliminary data.</text>
</comment>